<evidence type="ECO:0000313" key="2">
    <source>
        <dbReference type="Proteomes" id="UP001151760"/>
    </source>
</evidence>
<name>A0ABQ4ZFJ5_9ASTR</name>
<reference evidence="1" key="2">
    <citation type="submission" date="2022-01" db="EMBL/GenBank/DDBJ databases">
        <authorList>
            <person name="Yamashiro T."/>
            <person name="Shiraishi A."/>
            <person name="Satake H."/>
            <person name="Nakayama K."/>
        </authorList>
    </citation>
    <scope>NUCLEOTIDE SEQUENCE</scope>
</reference>
<dbReference type="EMBL" id="BQNB010011225">
    <property type="protein sequence ID" value="GJS87790.1"/>
    <property type="molecule type" value="Genomic_DNA"/>
</dbReference>
<dbReference type="Proteomes" id="UP001151760">
    <property type="component" value="Unassembled WGS sequence"/>
</dbReference>
<accession>A0ABQ4ZFJ5</accession>
<proteinExistence type="predicted"/>
<gene>
    <name evidence="1" type="ORF">Tco_0770426</name>
</gene>
<evidence type="ECO:0000313" key="1">
    <source>
        <dbReference type="EMBL" id="GJS87790.1"/>
    </source>
</evidence>
<reference evidence="1" key="1">
    <citation type="journal article" date="2022" name="Int. J. Mol. Sci.">
        <title>Draft Genome of Tanacetum Coccineum: Genomic Comparison of Closely Related Tanacetum-Family Plants.</title>
        <authorList>
            <person name="Yamashiro T."/>
            <person name="Shiraishi A."/>
            <person name="Nakayama K."/>
            <person name="Satake H."/>
        </authorList>
    </citation>
    <scope>NUCLEOTIDE SEQUENCE</scope>
</reference>
<protein>
    <submittedName>
        <fullName evidence="1">Uncharacterized protein</fullName>
    </submittedName>
</protein>
<comment type="caution">
    <text evidence="1">The sequence shown here is derived from an EMBL/GenBank/DDBJ whole genome shotgun (WGS) entry which is preliminary data.</text>
</comment>
<keyword evidence="2" id="KW-1185">Reference proteome</keyword>
<sequence>MENSFAVLGIVIAEPGVGATIRSTTYIELYCLVDEVFDSRLVLIQFDLQSLRVMVLWMILDGYGMYRMNEGTGRDNDLVL</sequence>
<organism evidence="1 2">
    <name type="scientific">Tanacetum coccineum</name>
    <dbReference type="NCBI Taxonomy" id="301880"/>
    <lineage>
        <taxon>Eukaryota</taxon>
        <taxon>Viridiplantae</taxon>
        <taxon>Streptophyta</taxon>
        <taxon>Embryophyta</taxon>
        <taxon>Tracheophyta</taxon>
        <taxon>Spermatophyta</taxon>
        <taxon>Magnoliopsida</taxon>
        <taxon>eudicotyledons</taxon>
        <taxon>Gunneridae</taxon>
        <taxon>Pentapetalae</taxon>
        <taxon>asterids</taxon>
        <taxon>campanulids</taxon>
        <taxon>Asterales</taxon>
        <taxon>Asteraceae</taxon>
        <taxon>Asteroideae</taxon>
        <taxon>Anthemideae</taxon>
        <taxon>Anthemidinae</taxon>
        <taxon>Tanacetum</taxon>
    </lineage>
</organism>